<evidence type="ECO:0000313" key="1">
    <source>
        <dbReference type="EMBL" id="MPM87794.1"/>
    </source>
</evidence>
<comment type="caution">
    <text evidence="1">The sequence shown here is derived from an EMBL/GenBank/DDBJ whole genome shotgun (WGS) entry which is preliminary data.</text>
</comment>
<sequence length="69" mass="7644">MNDRNLFQLNIPLELCNSLTSVLRNLGSQNFLNSLERSVGSRKNIANNAELNNGKNEQSDIIIKGGKIT</sequence>
<dbReference type="EMBL" id="VSSQ01035549">
    <property type="protein sequence ID" value="MPM87794.1"/>
    <property type="molecule type" value="Genomic_DNA"/>
</dbReference>
<proteinExistence type="predicted"/>
<reference evidence="1" key="1">
    <citation type="submission" date="2019-08" db="EMBL/GenBank/DDBJ databases">
        <authorList>
            <person name="Kucharzyk K."/>
            <person name="Murdoch R.W."/>
            <person name="Higgins S."/>
            <person name="Loffler F."/>
        </authorList>
    </citation>
    <scope>NUCLEOTIDE SEQUENCE</scope>
</reference>
<protein>
    <submittedName>
        <fullName evidence="1">Uncharacterized protein</fullName>
    </submittedName>
</protein>
<accession>A0A645DED7</accession>
<name>A0A645DED7_9ZZZZ</name>
<dbReference type="AlphaFoldDB" id="A0A645DED7"/>
<organism evidence="1">
    <name type="scientific">bioreactor metagenome</name>
    <dbReference type="NCBI Taxonomy" id="1076179"/>
    <lineage>
        <taxon>unclassified sequences</taxon>
        <taxon>metagenomes</taxon>
        <taxon>ecological metagenomes</taxon>
    </lineage>
</organism>
<gene>
    <name evidence="1" type="ORF">SDC9_134894</name>
</gene>